<dbReference type="PANTHER" id="PTHR30251:SF2">
    <property type="entry name" value="FIMBRIAL CHAPERONE YADV-RELATED"/>
    <property type="match status" value="1"/>
</dbReference>
<dbReference type="InterPro" id="IPR016147">
    <property type="entry name" value="Pili_assmbl_chaperone_N"/>
</dbReference>
<gene>
    <name evidence="9" type="ORF">JRA39_002033</name>
    <name evidence="10" type="ORF">KDV35_16750</name>
</gene>
<dbReference type="PRINTS" id="PR00969">
    <property type="entry name" value="CHAPERONPILI"/>
</dbReference>
<dbReference type="Pfam" id="PF00345">
    <property type="entry name" value="PapD_N"/>
    <property type="match status" value="1"/>
</dbReference>
<name>A0AAI9I041_PROST</name>
<protein>
    <submittedName>
        <fullName evidence="9">Molecular chaperone</fullName>
    </submittedName>
</protein>
<evidence type="ECO:0000313" key="10">
    <source>
        <dbReference type="EMBL" id="MER5078493.1"/>
    </source>
</evidence>
<feature type="domain" description="Pili assembly chaperone N-terminal" evidence="7">
    <location>
        <begin position="24"/>
        <end position="151"/>
    </location>
</feature>
<reference evidence="9" key="2">
    <citation type="submission" date="2024-02" db="EMBL/GenBank/DDBJ databases">
        <authorList>
            <consortium name="Clinical and Environmental Microbiology Branch: Whole genome sequencing antimicrobial resistance pathogens in the healthcare setting"/>
        </authorList>
    </citation>
    <scope>NUCLEOTIDE SEQUENCE</scope>
    <source>
        <strain evidence="9">2020GO-00142</strain>
    </source>
</reference>
<evidence type="ECO:0000259" key="8">
    <source>
        <dbReference type="Pfam" id="PF02753"/>
    </source>
</evidence>
<dbReference type="SUPFAM" id="SSF49584">
    <property type="entry name" value="Periplasmic chaperone C-domain"/>
    <property type="match status" value="1"/>
</dbReference>
<feature type="signal peptide" evidence="6">
    <location>
        <begin position="1"/>
        <end position="23"/>
    </location>
</feature>
<reference evidence="10 11" key="1">
    <citation type="submission" date="2021-04" db="EMBL/GenBank/DDBJ databases">
        <title>Determining the burden of carbapenem-resistant Enterobacterales from a tertiary public heath setting in Bangladesh: a clinical, epidemiological, and molecular study.</title>
        <authorList>
            <person name="Farzana R."/>
            <person name="Walsh T.R."/>
        </authorList>
    </citation>
    <scope>NUCLEOTIDE SEQUENCE [LARGE SCALE GENOMIC DNA]</scope>
    <source>
        <strain evidence="11">dmpro_s316</strain>
        <strain evidence="10">Dmpro_s316</strain>
    </source>
</reference>
<dbReference type="SUPFAM" id="SSF49354">
    <property type="entry name" value="PapD-like"/>
    <property type="match status" value="1"/>
</dbReference>
<sequence>MIVKVFGMIGTMLLLLSSTSAIAGIILHGTRIIYNESRDNVGANITIKSEDNSNTPYLIRTQIYRDVQGQVAQDKFVTTPSMFRLEPNNLNQVKILRIKNDLPKDRESIFYFRAIALPATDKLDDKANPNLAGTLQIATGNTIKLFYRPVKFSISQKEAMGLLKFSLHSNGLKVANPTPYYITLSEIKVANKLVKLNPKLGNTMIAPFSDVVYQDIHQKGKVQWSAINDFGGRDQFNGSVQ</sequence>
<dbReference type="Pfam" id="PF02753">
    <property type="entry name" value="PapD_C"/>
    <property type="match status" value="1"/>
</dbReference>
<dbReference type="GO" id="GO:0030288">
    <property type="term" value="C:outer membrane-bounded periplasmic space"/>
    <property type="evidence" value="ECO:0007669"/>
    <property type="project" value="InterPro"/>
</dbReference>
<comment type="subcellular location">
    <subcellularLocation>
        <location evidence="1">Periplasm</location>
    </subcellularLocation>
</comment>
<comment type="caution">
    <text evidence="9">The sequence shown here is derived from an EMBL/GenBank/DDBJ whole genome shotgun (WGS) entry which is preliminary data.</text>
</comment>
<comment type="similarity">
    <text evidence="2">Belongs to the periplasmic pilus chaperone family.</text>
</comment>
<evidence type="ECO:0000256" key="3">
    <source>
        <dbReference type="ARBA" id="ARBA00022729"/>
    </source>
</evidence>
<dbReference type="AlphaFoldDB" id="A0AAI9I041"/>
<evidence type="ECO:0000256" key="2">
    <source>
        <dbReference type="ARBA" id="ARBA00007399"/>
    </source>
</evidence>
<feature type="chain" id="PRO_5043281277" evidence="6">
    <location>
        <begin position="24"/>
        <end position="241"/>
    </location>
</feature>
<dbReference type="InterPro" id="IPR008962">
    <property type="entry name" value="PapD-like_sf"/>
</dbReference>
<dbReference type="InterPro" id="IPR001829">
    <property type="entry name" value="Pili_assmbl_chaperone_bac"/>
</dbReference>
<accession>A0AAI9I041</accession>
<evidence type="ECO:0000256" key="4">
    <source>
        <dbReference type="ARBA" id="ARBA00022764"/>
    </source>
</evidence>
<dbReference type="InterPro" id="IPR016148">
    <property type="entry name" value="Pili_assmbl_chaperone_C"/>
</dbReference>
<evidence type="ECO:0000313" key="11">
    <source>
        <dbReference type="Proteomes" id="UP001495779"/>
    </source>
</evidence>
<dbReference type="InterPro" id="IPR036316">
    <property type="entry name" value="Pili_assmbl_chap_C_dom_sf"/>
</dbReference>
<feature type="domain" description="Pili assembly chaperone C-terminal" evidence="8">
    <location>
        <begin position="174"/>
        <end position="234"/>
    </location>
</feature>
<dbReference type="EMBL" id="JAGSRH010000030">
    <property type="protein sequence ID" value="MER5078493.1"/>
    <property type="molecule type" value="Genomic_DNA"/>
</dbReference>
<keyword evidence="3 6" id="KW-0732">Signal</keyword>
<dbReference type="Proteomes" id="UP001495779">
    <property type="component" value="Unassembled WGS sequence"/>
</dbReference>
<evidence type="ECO:0000256" key="1">
    <source>
        <dbReference type="ARBA" id="ARBA00004418"/>
    </source>
</evidence>
<evidence type="ECO:0000256" key="6">
    <source>
        <dbReference type="SAM" id="SignalP"/>
    </source>
</evidence>
<keyword evidence="5" id="KW-0143">Chaperone</keyword>
<dbReference type="InterPro" id="IPR050643">
    <property type="entry name" value="Periplasmic_pilus_chap"/>
</dbReference>
<evidence type="ECO:0000313" key="9">
    <source>
        <dbReference type="EMBL" id="EMP9432983.1"/>
    </source>
</evidence>
<evidence type="ECO:0000259" key="7">
    <source>
        <dbReference type="Pfam" id="PF00345"/>
    </source>
</evidence>
<dbReference type="PANTHER" id="PTHR30251">
    <property type="entry name" value="PILUS ASSEMBLY CHAPERONE"/>
    <property type="match status" value="1"/>
</dbReference>
<dbReference type="EMBL" id="AAZDVE040000013">
    <property type="protein sequence ID" value="EMP9432983.1"/>
    <property type="molecule type" value="Genomic_DNA"/>
</dbReference>
<dbReference type="InterPro" id="IPR013783">
    <property type="entry name" value="Ig-like_fold"/>
</dbReference>
<dbReference type="GO" id="GO:0071555">
    <property type="term" value="P:cell wall organization"/>
    <property type="evidence" value="ECO:0007669"/>
    <property type="project" value="InterPro"/>
</dbReference>
<keyword evidence="4" id="KW-0574">Periplasm</keyword>
<evidence type="ECO:0000256" key="5">
    <source>
        <dbReference type="ARBA" id="ARBA00023186"/>
    </source>
</evidence>
<dbReference type="Gene3D" id="2.60.40.10">
    <property type="entry name" value="Immunoglobulins"/>
    <property type="match status" value="2"/>
</dbReference>
<organism evidence="9">
    <name type="scientific">Providencia stuartii</name>
    <dbReference type="NCBI Taxonomy" id="588"/>
    <lineage>
        <taxon>Bacteria</taxon>
        <taxon>Pseudomonadati</taxon>
        <taxon>Pseudomonadota</taxon>
        <taxon>Gammaproteobacteria</taxon>
        <taxon>Enterobacterales</taxon>
        <taxon>Morganellaceae</taxon>
        <taxon>Providencia</taxon>
    </lineage>
</organism>
<dbReference type="RefSeq" id="WP_163860850.1">
    <property type="nucleotide sequence ID" value="NZ_CP095443.1"/>
</dbReference>
<proteinExistence type="inferred from homology"/>